<protein>
    <submittedName>
        <fullName evidence="3">Putative lipase/esterase</fullName>
    </submittedName>
</protein>
<sequence>MTINERRQAVMNKELEICLERVVSRSDGSRLWPELYFAQPMGFRALTLNLAVPNRPGPAPVLVYIHGGGWMFGHPNVQHPNLAAMNIFDALHAEGYAVARISYRLSGEGRFPMQLHDCKAAIRYLRKNAALFGIDERRIAVLGESAGGHLAMLLGLETPPEFEGTVGVEGYSSRVHAVIDWYGITNFRSLDAQRLANSPFVHDAADSASTHLLGGAISARPEAARDASPLTWVSKNAAPCLIQHGTGDIVVPPGQGDEYFAALGAAGVPAEIMRIEGADHCFVGADTRPIADKVISFLNGHLQAAGGMAGGA</sequence>
<evidence type="ECO:0000313" key="3">
    <source>
        <dbReference type="EMBL" id="AEQ51265.1"/>
    </source>
</evidence>
<dbReference type="AlphaFoldDB" id="G4R7C9"/>
<dbReference type="Gene3D" id="3.40.50.1820">
    <property type="entry name" value="alpha/beta hydrolase"/>
    <property type="match status" value="1"/>
</dbReference>
<dbReference type="HOGENOM" id="CLU_012494_4_0_5"/>
<evidence type="ECO:0000259" key="2">
    <source>
        <dbReference type="Pfam" id="PF20434"/>
    </source>
</evidence>
<dbReference type="GO" id="GO:0016787">
    <property type="term" value="F:hydrolase activity"/>
    <property type="evidence" value="ECO:0007669"/>
    <property type="project" value="UniProtKB-KW"/>
</dbReference>
<name>G4R7C9_PELHB</name>
<proteinExistence type="predicted"/>
<keyword evidence="4" id="KW-1185">Reference proteome</keyword>
<organism evidence="3 4">
    <name type="scientific">Pelagibacterium halotolerans (strain DSM 22347 / JCM 15775 / CGMCC 1.7692 / B2)</name>
    <dbReference type="NCBI Taxonomy" id="1082931"/>
    <lineage>
        <taxon>Bacteria</taxon>
        <taxon>Pseudomonadati</taxon>
        <taxon>Pseudomonadota</taxon>
        <taxon>Alphaproteobacteria</taxon>
        <taxon>Hyphomicrobiales</taxon>
        <taxon>Devosiaceae</taxon>
        <taxon>Pelagibacterium</taxon>
    </lineage>
</organism>
<dbReference type="Pfam" id="PF20434">
    <property type="entry name" value="BD-FAE"/>
    <property type="match status" value="1"/>
</dbReference>
<dbReference type="eggNOG" id="COG0657">
    <property type="taxonomic scope" value="Bacteria"/>
</dbReference>
<dbReference type="SUPFAM" id="SSF53474">
    <property type="entry name" value="alpha/beta-Hydrolases"/>
    <property type="match status" value="1"/>
</dbReference>
<dbReference type="InterPro" id="IPR049492">
    <property type="entry name" value="BD-FAE-like_dom"/>
</dbReference>
<dbReference type="RefSeq" id="WP_014130414.1">
    <property type="nucleotide sequence ID" value="NC_016078.1"/>
</dbReference>
<dbReference type="KEGG" id="phl:KKY_1237"/>
<reference evidence="3 4" key="1">
    <citation type="journal article" date="2012" name="J. Bacteriol.">
        <title>Complete genome sequence of Pelagibacterium halotolerans B2T.</title>
        <authorList>
            <person name="Huo Y.Y."/>
            <person name="Cheng H."/>
            <person name="Han X.F."/>
            <person name="Jiang X.W."/>
            <person name="Sun C."/>
            <person name="Zhang X.Q."/>
            <person name="Zhu X.F."/>
            <person name="Liu Y.F."/>
            <person name="Li P.F."/>
            <person name="Ni P.X."/>
            <person name="Wu M."/>
        </authorList>
    </citation>
    <scope>NUCLEOTIDE SEQUENCE [LARGE SCALE GENOMIC DNA]</scope>
    <source>
        <strain evidence="4">DSM 22347 / JCM 15775 / CGMCC 1.7692 / B2</strain>
    </source>
</reference>
<evidence type="ECO:0000313" key="4">
    <source>
        <dbReference type="Proteomes" id="UP000008850"/>
    </source>
</evidence>
<dbReference type="STRING" id="1082931.KKY_1237"/>
<keyword evidence="1" id="KW-0378">Hydrolase</keyword>
<dbReference type="PANTHER" id="PTHR48081">
    <property type="entry name" value="AB HYDROLASE SUPERFAMILY PROTEIN C4A8.06C"/>
    <property type="match status" value="1"/>
</dbReference>
<dbReference type="EMBL" id="CP003075">
    <property type="protein sequence ID" value="AEQ51265.1"/>
    <property type="molecule type" value="Genomic_DNA"/>
</dbReference>
<feature type="domain" description="BD-FAE-like" evidence="2">
    <location>
        <begin position="54"/>
        <end position="260"/>
    </location>
</feature>
<dbReference type="InterPro" id="IPR050300">
    <property type="entry name" value="GDXG_lipolytic_enzyme"/>
</dbReference>
<dbReference type="PATRIC" id="fig|1082931.4.peg.1220"/>
<gene>
    <name evidence="3" type="ordered locus">KKY_1237</name>
</gene>
<dbReference type="Proteomes" id="UP000008850">
    <property type="component" value="Chromosome"/>
</dbReference>
<dbReference type="InterPro" id="IPR029058">
    <property type="entry name" value="AB_hydrolase_fold"/>
</dbReference>
<evidence type="ECO:0000256" key="1">
    <source>
        <dbReference type="ARBA" id="ARBA00022801"/>
    </source>
</evidence>
<dbReference type="PANTHER" id="PTHR48081:SF13">
    <property type="entry name" value="ALPHA_BETA HYDROLASE"/>
    <property type="match status" value="1"/>
</dbReference>
<accession>G4R7C9</accession>